<dbReference type="SUPFAM" id="SSF56784">
    <property type="entry name" value="HAD-like"/>
    <property type="match status" value="1"/>
</dbReference>
<gene>
    <name evidence="1" type="ORF">SDC9_144333</name>
</gene>
<dbReference type="EMBL" id="VSSQ01043470">
    <property type="protein sequence ID" value="MPM97160.1"/>
    <property type="molecule type" value="Genomic_DNA"/>
</dbReference>
<evidence type="ECO:0000313" key="1">
    <source>
        <dbReference type="EMBL" id="MPM97160.1"/>
    </source>
</evidence>
<accession>A0A645E5T8</accession>
<dbReference type="Gene3D" id="3.40.50.1000">
    <property type="entry name" value="HAD superfamily/HAD-like"/>
    <property type="match status" value="1"/>
</dbReference>
<reference evidence="1" key="1">
    <citation type="submission" date="2019-08" db="EMBL/GenBank/DDBJ databases">
        <authorList>
            <person name="Kucharzyk K."/>
            <person name="Murdoch R.W."/>
            <person name="Higgins S."/>
            <person name="Loffler F."/>
        </authorList>
    </citation>
    <scope>NUCLEOTIDE SEQUENCE</scope>
</reference>
<dbReference type="Pfam" id="PF00702">
    <property type="entry name" value="Hydrolase"/>
    <property type="match status" value="1"/>
</dbReference>
<dbReference type="InterPro" id="IPR006439">
    <property type="entry name" value="HAD-SF_hydro_IA"/>
</dbReference>
<dbReference type="InterPro" id="IPR023214">
    <property type="entry name" value="HAD_sf"/>
</dbReference>
<name>A0A645E5T8_9ZZZZ</name>
<comment type="caution">
    <text evidence="1">The sequence shown here is derived from an EMBL/GenBank/DDBJ whole genome shotgun (WGS) entry which is preliminary data.</text>
</comment>
<sequence>MERIGILDCFEEIFTPDELKLSKRTPEIFLKTCELMNFEPIDTVVYEDALYAARSAKAAGCYLIAVYDSMNSRDWPEIKRLADEAIES</sequence>
<organism evidence="1">
    <name type="scientific">bioreactor metagenome</name>
    <dbReference type="NCBI Taxonomy" id="1076179"/>
    <lineage>
        <taxon>unclassified sequences</taxon>
        <taxon>metagenomes</taxon>
        <taxon>ecological metagenomes</taxon>
    </lineage>
</organism>
<dbReference type="NCBIfam" id="TIGR01509">
    <property type="entry name" value="HAD-SF-IA-v3"/>
    <property type="match status" value="1"/>
</dbReference>
<proteinExistence type="predicted"/>
<dbReference type="AlphaFoldDB" id="A0A645E5T8"/>
<protein>
    <submittedName>
        <fullName evidence="1">Uncharacterized protein</fullName>
    </submittedName>
</protein>
<dbReference type="InterPro" id="IPR036412">
    <property type="entry name" value="HAD-like_sf"/>
</dbReference>